<feature type="domain" description="DSBA-like thioredoxin" evidence="3">
    <location>
        <begin position="4"/>
        <end position="197"/>
    </location>
</feature>
<organism evidence="4 5">
    <name type="scientific">Sphingomonas aliaeris</name>
    <dbReference type="NCBI Taxonomy" id="2759526"/>
    <lineage>
        <taxon>Bacteria</taxon>
        <taxon>Pseudomonadati</taxon>
        <taxon>Pseudomonadota</taxon>
        <taxon>Alphaproteobacteria</taxon>
        <taxon>Sphingomonadales</taxon>
        <taxon>Sphingomonadaceae</taxon>
        <taxon>Sphingomonas</taxon>
    </lineage>
</organism>
<dbReference type="CDD" id="cd03022">
    <property type="entry name" value="DsbA_HCCA_Iso"/>
    <property type="match status" value="1"/>
</dbReference>
<comment type="catalytic activity">
    <reaction evidence="1">
        <text>2-hydroxychromene-2-carboxylate = (3E)-4-(2-hydroxyphenyl)-2-oxobut-3-enoate</text>
        <dbReference type="Rhea" id="RHEA:27401"/>
        <dbReference type="ChEBI" id="CHEBI:59350"/>
        <dbReference type="ChEBI" id="CHEBI:59353"/>
        <dbReference type="EC" id="5.99.1.4"/>
    </reaction>
</comment>
<dbReference type="KEGG" id="sari:H5J25_15030"/>
<dbReference type="InterPro" id="IPR014440">
    <property type="entry name" value="HCCAis_GSTk"/>
</dbReference>
<dbReference type="InterPro" id="IPR051924">
    <property type="entry name" value="GST_Kappa/NadH"/>
</dbReference>
<keyword evidence="5" id="KW-1185">Reference proteome</keyword>
<dbReference type="GO" id="GO:0004364">
    <property type="term" value="F:glutathione transferase activity"/>
    <property type="evidence" value="ECO:0007669"/>
    <property type="project" value="TreeGrafter"/>
</dbReference>
<dbReference type="PANTHER" id="PTHR42943">
    <property type="entry name" value="GLUTATHIONE S-TRANSFERASE KAPPA"/>
    <property type="match status" value="1"/>
</dbReference>
<dbReference type="Proteomes" id="UP000595894">
    <property type="component" value="Chromosome"/>
</dbReference>
<evidence type="ECO:0000256" key="1">
    <source>
        <dbReference type="PIRNR" id="PIRNR006386"/>
    </source>
</evidence>
<dbReference type="EMBL" id="CP061035">
    <property type="protein sequence ID" value="QQV76716.1"/>
    <property type="molecule type" value="Genomic_DNA"/>
</dbReference>
<dbReference type="GO" id="GO:0018845">
    <property type="term" value="F:2-hydroxychromene-2-carboxylate isomerase activity"/>
    <property type="evidence" value="ECO:0007669"/>
    <property type="project" value="UniProtKB-UniRule"/>
</dbReference>
<dbReference type="InterPro" id="IPR044087">
    <property type="entry name" value="NahD-like"/>
</dbReference>
<dbReference type="PANTHER" id="PTHR42943:SF2">
    <property type="entry name" value="GLUTATHIONE S-TRANSFERASE KAPPA 1"/>
    <property type="match status" value="1"/>
</dbReference>
<dbReference type="Gene3D" id="3.40.30.10">
    <property type="entry name" value="Glutaredoxin"/>
    <property type="match status" value="1"/>
</dbReference>
<dbReference type="AlphaFoldDB" id="A0A974NTN8"/>
<dbReference type="InterPro" id="IPR036249">
    <property type="entry name" value="Thioredoxin-like_sf"/>
</dbReference>
<dbReference type="GO" id="GO:1901170">
    <property type="term" value="P:naphthalene catabolic process"/>
    <property type="evidence" value="ECO:0007669"/>
    <property type="project" value="InterPro"/>
</dbReference>
<dbReference type="EC" id="5.99.1.4" evidence="1"/>
<dbReference type="GO" id="GO:0006749">
    <property type="term" value="P:glutathione metabolic process"/>
    <property type="evidence" value="ECO:0007669"/>
    <property type="project" value="TreeGrafter"/>
</dbReference>
<dbReference type="SUPFAM" id="SSF52833">
    <property type="entry name" value="Thioredoxin-like"/>
    <property type="match status" value="1"/>
</dbReference>
<gene>
    <name evidence="4" type="ORF">H5J25_15030</name>
</gene>
<reference evidence="5" key="1">
    <citation type="submission" date="2020-09" db="EMBL/GenBank/DDBJ databases">
        <title>Sphingomonas sp., a new species isolated from pork steak.</title>
        <authorList>
            <person name="Heidler von Heilborn D."/>
        </authorList>
    </citation>
    <scope>NUCLEOTIDE SEQUENCE [LARGE SCALE GENOMIC DNA]</scope>
</reference>
<comment type="similarity">
    <text evidence="1">Belongs to the GST superfamily. NadH family.</text>
</comment>
<dbReference type="InterPro" id="IPR001853">
    <property type="entry name" value="DSBA-like_thioredoxin_dom"/>
</dbReference>
<evidence type="ECO:0000256" key="2">
    <source>
        <dbReference type="PIRSR" id="PIRSR006386-1"/>
    </source>
</evidence>
<dbReference type="GO" id="GO:0004602">
    <property type="term" value="F:glutathione peroxidase activity"/>
    <property type="evidence" value="ECO:0007669"/>
    <property type="project" value="TreeGrafter"/>
</dbReference>
<dbReference type="PIRSF" id="PIRSF006386">
    <property type="entry name" value="HCCAis_GSTk"/>
    <property type="match status" value="1"/>
</dbReference>
<sequence>MSATIDFYFDFGSPNAYLCLRALPGIEARIGKVFTIKPVLLGGVFKATNNRSPVEAFAGIPAKLAYDRMEIERFCKRHGITAFKFNPFFPINTLILMRGAHAAAKLGVLDRYIEAVASAMWERELNAGDPQVLATILTEAGLPTEDLFREAQTPEVKQALIDATQELIDRGGFGIPTFFVGDEMFFGKDRLREVENEFVRERA</sequence>
<feature type="active site" description="Nucleophile" evidence="2">
    <location>
        <position position="13"/>
    </location>
</feature>
<protein>
    <recommendedName>
        <fullName evidence="1">2-hydroxychromene-2-carboxylate isomerase</fullName>
        <ecNumber evidence="1">5.99.1.4</ecNumber>
    </recommendedName>
</protein>
<evidence type="ECO:0000313" key="5">
    <source>
        <dbReference type="Proteomes" id="UP000595894"/>
    </source>
</evidence>
<dbReference type="RefSeq" id="WP_202092380.1">
    <property type="nucleotide sequence ID" value="NZ_CP061035.1"/>
</dbReference>
<evidence type="ECO:0000259" key="3">
    <source>
        <dbReference type="Pfam" id="PF01323"/>
    </source>
</evidence>
<evidence type="ECO:0000313" key="4">
    <source>
        <dbReference type="EMBL" id="QQV76716.1"/>
    </source>
</evidence>
<accession>A0A974NTN8</accession>
<dbReference type="Pfam" id="PF01323">
    <property type="entry name" value="DSBA"/>
    <property type="match status" value="1"/>
</dbReference>
<proteinExistence type="inferred from homology"/>
<keyword evidence="1 4" id="KW-0413">Isomerase</keyword>
<name>A0A974NTN8_9SPHN</name>